<keyword evidence="1" id="KW-0812">Transmembrane</keyword>
<dbReference type="HOGENOM" id="CLU_080790_0_0_1"/>
<keyword evidence="1" id="KW-0472">Membrane</keyword>
<evidence type="ECO:0000256" key="1">
    <source>
        <dbReference type="SAM" id="Phobius"/>
    </source>
</evidence>
<feature type="transmembrane region" description="Helical" evidence="1">
    <location>
        <begin position="190"/>
        <end position="213"/>
    </location>
</feature>
<sequence>MPRAQAITTPPGRLNSNAEEASRTASIIITTIILLVGIIYVGAVAWFYRRIRSYPRPLNKTSGVQLQKFAPAFYALLTAFSLVEISLSTWLLSQYHINMNYPSMGILTGVRVVLFSACWTLATATGFMFLFLHPTWSKHPIASVGSQGLWIVMTWGFWVAGTGILNTNAPALFQGGTCIGLVYCGQLQTLFAFSILQIVAFMIGLSAILWVVWKSTQVL</sequence>
<evidence type="ECO:0008006" key="4">
    <source>
        <dbReference type="Google" id="ProtNLM"/>
    </source>
</evidence>
<feature type="transmembrane region" description="Helical" evidence="1">
    <location>
        <begin position="69"/>
        <end position="92"/>
    </location>
</feature>
<dbReference type="AlphaFoldDB" id="A0A067PDA4"/>
<dbReference type="OrthoDB" id="2628419at2759"/>
<feature type="transmembrane region" description="Helical" evidence="1">
    <location>
        <begin position="112"/>
        <end position="132"/>
    </location>
</feature>
<organism evidence="2 3">
    <name type="scientific">Jaapia argillacea MUCL 33604</name>
    <dbReference type="NCBI Taxonomy" id="933084"/>
    <lineage>
        <taxon>Eukaryota</taxon>
        <taxon>Fungi</taxon>
        <taxon>Dikarya</taxon>
        <taxon>Basidiomycota</taxon>
        <taxon>Agaricomycotina</taxon>
        <taxon>Agaricomycetes</taxon>
        <taxon>Agaricomycetidae</taxon>
        <taxon>Jaapiales</taxon>
        <taxon>Jaapiaceae</taxon>
        <taxon>Jaapia</taxon>
    </lineage>
</organism>
<dbReference type="Proteomes" id="UP000027265">
    <property type="component" value="Unassembled WGS sequence"/>
</dbReference>
<dbReference type="EMBL" id="KL197738">
    <property type="protein sequence ID" value="KDQ52769.1"/>
    <property type="molecule type" value="Genomic_DNA"/>
</dbReference>
<name>A0A067PDA4_9AGAM</name>
<evidence type="ECO:0000313" key="3">
    <source>
        <dbReference type="Proteomes" id="UP000027265"/>
    </source>
</evidence>
<feature type="transmembrane region" description="Helical" evidence="1">
    <location>
        <begin position="25"/>
        <end position="48"/>
    </location>
</feature>
<keyword evidence="3" id="KW-1185">Reference proteome</keyword>
<gene>
    <name evidence="2" type="ORF">JAAARDRAFT_61776</name>
</gene>
<evidence type="ECO:0000313" key="2">
    <source>
        <dbReference type="EMBL" id="KDQ52769.1"/>
    </source>
</evidence>
<proteinExistence type="predicted"/>
<accession>A0A067PDA4</accession>
<keyword evidence="1" id="KW-1133">Transmembrane helix</keyword>
<reference evidence="3" key="1">
    <citation type="journal article" date="2014" name="Proc. Natl. Acad. Sci. U.S.A.">
        <title>Extensive sampling of basidiomycete genomes demonstrates inadequacy of the white-rot/brown-rot paradigm for wood decay fungi.</title>
        <authorList>
            <person name="Riley R."/>
            <person name="Salamov A.A."/>
            <person name="Brown D.W."/>
            <person name="Nagy L.G."/>
            <person name="Floudas D."/>
            <person name="Held B.W."/>
            <person name="Levasseur A."/>
            <person name="Lombard V."/>
            <person name="Morin E."/>
            <person name="Otillar R."/>
            <person name="Lindquist E.A."/>
            <person name="Sun H."/>
            <person name="LaButti K.M."/>
            <person name="Schmutz J."/>
            <person name="Jabbour D."/>
            <person name="Luo H."/>
            <person name="Baker S.E."/>
            <person name="Pisabarro A.G."/>
            <person name="Walton J.D."/>
            <person name="Blanchette R.A."/>
            <person name="Henrissat B."/>
            <person name="Martin F."/>
            <person name="Cullen D."/>
            <person name="Hibbett D.S."/>
            <person name="Grigoriev I.V."/>
        </authorList>
    </citation>
    <scope>NUCLEOTIDE SEQUENCE [LARGE SCALE GENOMIC DNA]</scope>
    <source>
        <strain evidence="3">MUCL 33604</strain>
    </source>
</reference>
<protein>
    <recommendedName>
        <fullName evidence="4">MARVEL domain-containing protein</fullName>
    </recommendedName>
</protein>
<dbReference type="InParanoid" id="A0A067PDA4"/>
<feature type="transmembrane region" description="Helical" evidence="1">
    <location>
        <begin position="144"/>
        <end position="165"/>
    </location>
</feature>